<dbReference type="InterPro" id="IPR013783">
    <property type="entry name" value="Ig-like_fold"/>
</dbReference>
<dbReference type="SUPFAM" id="SSF49265">
    <property type="entry name" value="Fibronectin type III"/>
    <property type="match status" value="2"/>
</dbReference>
<dbReference type="Pfam" id="PF00041">
    <property type="entry name" value="fn3"/>
    <property type="match status" value="3"/>
</dbReference>
<dbReference type="Gene3D" id="2.60.40.10">
    <property type="entry name" value="Immunoglobulins"/>
    <property type="match status" value="4"/>
</dbReference>
<reference evidence="3 4" key="1">
    <citation type="submission" date="2024-09" db="EMBL/GenBank/DDBJ databases">
        <title>A chromosome-level genome assembly of Gray's grenadier anchovy, Coilia grayii.</title>
        <authorList>
            <person name="Fu Z."/>
        </authorList>
    </citation>
    <scope>NUCLEOTIDE SEQUENCE [LARGE SCALE GENOMIC DNA]</scope>
    <source>
        <strain evidence="3">G4</strain>
        <tissue evidence="3">Muscle</tissue>
    </source>
</reference>
<feature type="domain" description="Fibronectin type-III" evidence="2">
    <location>
        <begin position="122"/>
        <end position="211"/>
    </location>
</feature>
<sequence>MSSPSLCGGIEKQDMQEACYQTHETEEKGSALVNSLTELHMEGPSTNKRPTEPQDEEPPNKQICEVKSDPESMECLPSISENGNSGSVGNTVSENSQERSLDHAETTQKIQSMKTTHCSAPPPGPIQFTSIKSDSISLLWGPAEGLDAPQKFIVTCKGERIQGSEVVTGSQTYIPYLFPGKKYEFTVVTITEDGQQSECVSASAYTEIPAPLGLKVAMHETSAKVSWRKPEELDKATYVVSLSVDGEDQSCLCTISTESTEHGFSNLELDVNYTVGVSVALQNGFQSKIAKQSIRTVPGPDNLKVVSVTATSAELKWQCQAKQPQPSFLISYQRLGEETNPQTGRTDSCSTCIKGLYPGSEYTVTVFTLLQHGGKSLPSSTTFRTSVPRPEKPRVVSVTTTSATITWRSPHELDNVTHSFEIKVKGTEQIIRRDVCDIDIPNLEPDTKYTVSICAVVNGQQSAALTIQLKTEIQTITFSTLVIGNTQNNHRKLEDYLVSQGLTEAKTGCDADIILAFCVIVSRVGTDMEAALRQIPDTRPTLLVVMHHTFDPDYVIPDTSRFARGMEITVVDILFHEDKGILICQKNQEAKRKMMEVVRCVSFSRKGTPQNSKSLSTADELHPAGRHSDGAEGEKQASFQTSKIQNPAASTTKEIPPNKKNLSNEVSRQSASSLSSGSGKVTYFTLVSGNTLGIHEKIRERILEKASLTKVPSMEHCELILAFCPIVSSVQLDIERACKRIPDSKAAILVVMHHTFNPDHVPIEGSGYAKRSNLLVVHCLFHEDQGFLKCLRNDEVVDSIITWLQQNFPNSVNHLNTSSIGSGLSMGKWKSYLPSWSL</sequence>
<feature type="compositionally biased region" description="Polar residues" evidence="1">
    <location>
        <begin position="107"/>
        <end position="118"/>
    </location>
</feature>
<feature type="compositionally biased region" description="Polar residues" evidence="1">
    <location>
        <begin position="606"/>
        <end position="617"/>
    </location>
</feature>
<dbReference type="InterPro" id="IPR003961">
    <property type="entry name" value="FN3_dom"/>
</dbReference>
<name>A0ABD1IXC5_9TELE</name>
<feature type="compositionally biased region" description="Low complexity" evidence="1">
    <location>
        <begin position="667"/>
        <end position="678"/>
    </location>
</feature>
<evidence type="ECO:0000259" key="2">
    <source>
        <dbReference type="PROSITE" id="PS50853"/>
    </source>
</evidence>
<gene>
    <name evidence="3" type="ORF">ACEWY4_024998</name>
</gene>
<feature type="domain" description="Fibronectin type-III" evidence="2">
    <location>
        <begin position="391"/>
        <end position="475"/>
    </location>
</feature>
<dbReference type="PANTHER" id="PTHR34488:SF1">
    <property type="entry name" value="SI:CH211-245H14.1-RELATED"/>
    <property type="match status" value="1"/>
</dbReference>
<dbReference type="Proteomes" id="UP001591681">
    <property type="component" value="Unassembled WGS sequence"/>
</dbReference>
<feature type="compositionally biased region" description="Polar residues" evidence="1">
    <location>
        <begin position="637"/>
        <end position="653"/>
    </location>
</feature>
<evidence type="ECO:0000256" key="1">
    <source>
        <dbReference type="SAM" id="MobiDB-lite"/>
    </source>
</evidence>
<protein>
    <recommendedName>
        <fullName evidence="2">Fibronectin type-III domain-containing protein</fullName>
    </recommendedName>
</protein>
<comment type="caution">
    <text evidence="3">The sequence shown here is derived from an EMBL/GenBank/DDBJ whole genome shotgun (WGS) entry which is preliminary data.</text>
</comment>
<organism evidence="3 4">
    <name type="scientific">Coilia grayii</name>
    <name type="common">Gray's grenadier anchovy</name>
    <dbReference type="NCBI Taxonomy" id="363190"/>
    <lineage>
        <taxon>Eukaryota</taxon>
        <taxon>Metazoa</taxon>
        <taxon>Chordata</taxon>
        <taxon>Craniata</taxon>
        <taxon>Vertebrata</taxon>
        <taxon>Euteleostomi</taxon>
        <taxon>Actinopterygii</taxon>
        <taxon>Neopterygii</taxon>
        <taxon>Teleostei</taxon>
        <taxon>Clupei</taxon>
        <taxon>Clupeiformes</taxon>
        <taxon>Clupeoidei</taxon>
        <taxon>Engraulidae</taxon>
        <taxon>Coilinae</taxon>
        <taxon>Coilia</taxon>
    </lineage>
</organism>
<dbReference type="PROSITE" id="PS50853">
    <property type="entry name" value="FN3"/>
    <property type="match status" value="3"/>
</dbReference>
<dbReference type="InterPro" id="IPR036116">
    <property type="entry name" value="FN3_sf"/>
</dbReference>
<dbReference type="SMART" id="SM00060">
    <property type="entry name" value="FN3"/>
    <property type="match status" value="4"/>
</dbReference>
<feature type="region of interest" description="Disordered" evidence="1">
    <location>
        <begin position="606"/>
        <end position="678"/>
    </location>
</feature>
<feature type="domain" description="Fibronectin type-III" evidence="2">
    <location>
        <begin position="299"/>
        <end position="390"/>
    </location>
</feature>
<evidence type="ECO:0000313" key="3">
    <source>
        <dbReference type="EMBL" id="KAL2079254.1"/>
    </source>
</evidence>
<feature type="compositionally biased region" description="Basic and acidic residues" evidence="1">
    <location>
        <begin position="619"/>
        <end position="635"/>
    </location>
</feature>
<evidence type="ECO:0000313" key="4">
    <source>
        <dbReference type="Proteomes" id="UP001591681"/>
    </source>
</evidence>
<feature type="compositionally biased region" description="Polar residues" evidence="1">
    <location>
        <begin position="79"/>
        <end position="95"/>
    </location>
</feature>
<feature type="region of interest" description="Disordered" evidence="1">
    <location>
        <begin position="20"/>
        <end position="122"/>
    </location>
</feature>
<dbReference type="CDD" id="cd00063">
    <property type="entry name" value="FN3"/>
    <property type="match status" value="4"/>
</dbReference>
<accession>A0ABD1IXC5</accession>
<proteinExistence type="predicted"/>
<dbReference type="PANTHER" id="PTHR34488">
    <property type="entry name" value="SI:CH211-245H14.1-RELATED"/>
    <property type="match status" value="1"/>
</dbReference>
<keyword evidence="4" id="KW-1185">Reference proteome</keyword>
<dbReference type="AlphaFoldDB" id="A0ABD1IXC5"/>
<dbReference type="EMBL" id="JBHFQA010000022">
    <property type="protein sequence ID" value="KAL2079254.1"/>
    <property type="molecule type" value="Genomic_DNA"/>
</dbReference>
<feature type="compositionally biased region" description="Basic and acidic residues" evidence="1">
    <location>
        <begin position="96"/>
        <end position="106"/>
    </location>
</feature>